<evidence type="ECO:0000313" key="13">
    <source>
        <dbReference type="RGD" id="1359217"/>
    </source>
</evidence>
<evidence type="ECO:0000256" key="10">
    <source>
        <dbReference type="SAM" id="SignalP"/>
    </source>
</evidence>
<accession>A6J4D2</accession>
<keyword evidence="9" id="KW-1133">Transmembrane helix</keyword>
<dbReference type="GO" id="GO:0016324">
    <property type="term" value="C:apical plasma membrane"/>
    <property type="evidence" value="ECO:0007669"/>
    <property type="project" value="UniProtKB-SubCell"/>
</dbReference>
<dbReference type="RefSeq" id="NP_001380796.1">
    <property type="nucleotide sequence ID" value="NM_001393867.1"/>
</dbReference>
<evidence type="ECO:0000256" key="8">
    <source>
        <dbReference type="ARBA" id="ARBA00024756"/>
    </source>
</evidence>
<dbReference type="PANTHER" id="PTHR22527">
    <property type="entry name" value="PLACENTA-EXPRESSED TRANSCRIPT 1 PROTEIN"/>
    <property type="match status" value="1"/>
</dbReference>
<comment type="function">
    <text evidence="8">Modulates leading keratinocyte migration and cellular adhesion to matrix proteins during a wound-healing response and promotes wound repair. May play a role during trichilemmal differentiation of the hair follicle.</text>
</comment>
<keyword evidence="6 9" id="KW-0472">Membrane</keyword>
<dbReference type="GO" id="GO:0030154">
    <property type="term" value="P:cell differentiation"/>
    <property type="evidence" value="ECO:0007669"/>
    <property type="project" value="UniProtKB-KW"/>
</dbReference>
<comment type="subcellular location">
    <subcellularLocation>
        <location evidence="1">Apical cell membrane</location>
    </subcellularLocation>
</comment>
<keyword evidence="4 10" id="KW-0732">Signal</keyword>
<evidence type="ECO:0000256" key="6">
    <source>
        <dbReference type="ARBA" id="ARBA00023136"/>
    </source>
</evidence>
<dbReference type="EMBL" id="CH473975">
    <property type="protein sequence ID" value="EDL95455.1"/>
    <property type="molecule type" value="Genomic_DNA"/>
</dbReference>
<evidence type="ECO:0000313" key="11">
    <source>
        <dbReference type="EMBL" id="EDL95455.1"/>
    </source>
</evidence>
<proteinExistence type="predicted"/>
<sequence length="254" mass="26720">MPALRTLLPHLGLFLCLALCFSPSFSLSNNESCILYDQVYPSDNLINASAEEVSGENTTYTVTVPVNDSVSAVILKAEKDNKPVGTWSGAYEKCNNSVVYNLTSLNNSAFQTNWTVPSSEDVTKVNLTIFIVINRTATVSSVKLEPKTSSLASTPESQTSAMTTAMTSAMTTAKTTAVATNSSTDVTSDNSTAVTTANSTAVTTANSTAVTTAKTTTMTTATTTAKSLAIRTLCSPLAGALHILLVFLISKLLF</sequence>
<gene>
    <name evidence="13" type="primary">Plet1</name>
    <name evidence="11" type="synonym">LOC363060</name>
    <name evidence="11" type="ORF">rCG_58432</name>
</gene>
<evidence type="ECO:0000256" key="5">
    <source>
        <dbReference type="ARBA" id="ARBA00022782"/>
    </source>
</evidence>
<feature type="transmembrane region" description="Helical" evidence="9">
    <location>
        <begin position="228"/>
        <end position="249"/>
    </location>
</feature>
<evidence type="ECO:0000256" key="9">
    <source>
        <dbReference type="SAM" id="Phobius"/>
    </source>
</evidence>
<dbReference type="AlphaFoldDB" id="A6J4D2"/>
<dbReference type="Proteomes" id="UP000234681">
    <property type="component" value="Chromosome 8"/>
</dbReference>
<dbReference type="PANTHER" id="PTHR22527:SF2">
    <property type="entry name" value="PLACENTA-EXPRESSED TRANSCRIPT 1 PROTEIN"/>
    <property type="match status" value="1"/>
</dbReference>
<feature type="chain" id="PRO_5039911802" description="Placenta-expressed transcript 1 protein" evidence="10">
    <location>
        <begin position="27"/>
        <end position="254"/>
    </location>
</feature>
<organism evidence="11 12">
    <name type="scientific">Rattus norvegicus</name>
    <name type="common">Rat</name>
    <dbReference type="NCBI Taxonomy" id="10116"/>
    <lineage>
        <taxon>Eukaryota</taxon>
        <taxon>Metazoa</taxon>
        <taxon>Chordata</taxon>
        <taxon>Craniata</taxon>
        <taxon>Vertebrata</taxon>
        <taxon>Euteleostomi</taxon>
        <taxon>Mammalia</taxon>
        <taxon>Eutheria</taxon>
        <taxon>Euarchontoglires</taxon>
        <taxon>Glires</taxon>
        <taxon>Rodentia</taxon>
        <taxon>Myomorpha</taxon>
        <taxon>Muroidea</taxon>
        <taxon>Muridae</taxon>
        <taxon>Murinae</taxon>
        <taxon>Rattus</taxon>
    </lineage>
</organism>
<evidence type="ECO:0000256" key="4">
    <source>
        <dbReference type="ARBA" id="ARBA00022729"/>
    </source>
</evidence>
<protein>
    <recommendedName>
        <fullName evidence="2">Placenta-expressed transcript 1 protein</fullName>
    </recommendedName>
</protein>
<keyword evidence="7" id="KW-0325">Glycoprotein</keyword>
<evidence type="ECO:0000313" key="12">
    <source>
        <dbReference type="Proteomes" id="UP000234681"/>
    </source>
</evidence>
<dbReference type="RGD" id="1359217">
    <property type="gene designation" value="Plet1"/>
</dbReference>
<feature type="signal peptide" evidence="10">
    <location>
        <begin position="1"/>
        <end position="26"/>
    </location>
</feature>
<dbReference type="CTD" id="349633"/>
<keyword evidence="3" id="KW-1003">Cell membrane</keyword>
<keyword evidence="9" id="KW-0812">Transmembrane</keyword>
<evidence type="ECO:0000256" key="3">
    <source>
        <dbReference type="ARBA" id="ARBA00022475"/>
    </source>
</evidence>
<reference evidence="12" key="1">
    <citation type="submission" date="2005-09" db="EMBL/GenBank/DDBJ databases">
        <authorList>
            <person name="Mural R.J."/>
            <person name="Li P.W."/>
            <person name="Adams M.D."/>
            <person name="Amanatides P.G."/>
            <person name="Baden-Tillson H."/>
            <person name="Barnstead M."/>
            <person name="Chin S.H."/>
            <person name="Dew I."/>
            <person name="Evans C.A."/>
            <person name="Ferriera S."/>
            <person name="Flanigan M."/>
            <person name="Fosler C."/>
            <person name="Glodek A."/>
            <person name="Gu Z."/>
            <person name="Holt R.A."/>
            <person name="Jennings D."/>
            <person name="Kraft C.L."/>
            <person name="Lu F."/>
            <person name="Nguyen T."/>
            <person name="Nusskern D.R."/>
            <person name="Pfannkoch C.M."/>
            <person name="Sitter C."/>
            <person name="Sutton G.G."/>
            <person name="Venter J.C."/>
            <person name="Wang Z."/>
            <person name="Woodage T."/>
            <person name="Zheng X.H."/>
            <person name="Zhong F."/>
        </authorList>
    </citation>
    <scope>NUCLEOTIDE SEQUENCE [LARGE SCALE GENOMIC DNA]</scope>
    <source>
        <strain>BN</strain>
        <strain evidence="12">Sprague-Dawley</strain>
    </source>
</reference>
<evidence type="ECO:0000256" key="1">
    <source>
        <dbReference type="ARBA" id="ARBA00004221"/>
    </source>
</evidence>
<dbReference type="GeneID" id="363060"/>
<name>A6J4D2_RAT</name>
<evidence type="ECO:0000256" key="2">
    <source>
        <dbReference type="ARBA" id="ARBA00014036"/>
    </source>
</evidence>
<keyword evidence="5" id="KW-0221">Differentiation</keyword>
<evidence type="ECO:0000256" key="7">
    <source>
        <dbReference type="ARBA" id="ARBA00023180"/>
    </source>
</evidence>
<dbReference type="InterPro" id="IPR026184">
    <property type="entry name" value="PLET1"/>
</dbReference>